<organism evidence="1 2">
    <name type="scientific">Caldimonas mangrovi</name>
    <dbReference type="NCBI Taxonomy" id="2944811"/>
    <lineage>
        <taxon>Bacteria</taxon>
        <taxon>Pseudomonadati</taxon>
        <taxon>Pseudomonadota</taxon>
        <taxon>Betaproteobacteria</taxon>
        <taxon>Burkholderiales</taxon>
        <taxon>Sphaerotilaceae</taxon>
        <taxon>Caldimonas</taxon>
    </lineage>
</organism>
<evidence type="ECO:0000313" key="1">
    <source>
        <dbReference type="EMBL" id="MCM5680620.1"/>
    </source>
</evidence>
<keyword evidence="2" id="KW-1185">Reference proteome</keyword>
<name>A0ABT0YPG1_9BURK</name>
<sequence>MTMIISSNALNYLAVVRRCLDLLAGDDAPAAAAMFSPTAVVHCPLGGVQTAAIYFEALASAPRRTAAQDERLFVSASGSRSVCAWLAREWQLSGGTRICLPCIDVFDFDEHGLIDQLTIFHDCAAFQQAGDDAYRNAQARLPVG</sequence>
<reference evidence="1" key="1">
    <citation type="submission" date="2022-05" db="EMBL/GenBank/DDBJ databases">
        <title>Schlegelella sp. nov., isolated from mangrove soil.</title>
        <authorList>
            <person name="Liu Y."/>
            <person name="Ge X."/>
            <person name="Liu W."/>
        </authorList>
    </citation>
    <scope>NUCLEOTIDE SEQUENCE</scope>
    <source>
        <strain evidence="1">S2-27</strain>
    </source>
</reference>
<comment type="caution">
    <text evidence="1">The sequence shown here is derived from an EMBL/GenBank/DDBJ whole genome shotgun (WGS) entry which is preliminary data.</text>
</comment>
<accession>A0ABT0YPG1</accession>
<evidence type="ECO:0008006" key="3">
    <source>
        <dbReference type="Google" id="ProtNLM"/>
    </source>
</evidence>
<dbReference type="EMBL" id="JAMKFE010000007">
    <property type="protein sequence ID" value="MCM5680620.1"/>
    <property type="molecule type" value="Genomic_DNA"/>
</dbReference>
<dbReference type="InterPro" id="IPR032710">
    <property type="entry name" value="NTF2-like_dom_sf"/>
</dbReference>
<proteinExistence type="predicted"/>
<gene>
    <name evidence="1" type="ORF">M8A51_13890</name>
</gene>
<dbReference type="Proteomes" id="UP001165541">
    <property type="component" value="Unassembled WGS sequence"/>
</dbReference>
<protein>
    <recommendedName>
        <fullName evidence="3">SnoaL-like domain-containing protein</fullName>
    </recommendedName>
</protein>
<dbReference type="Gene3D" id="3.10.450.50">
    <property type="match status" value="1"/>
</dbReference>
<dbReference type="RefSeq" id="WP_251779072.1">
    <property type="nucleotide sequence ID" value="NZ_JAMKFE010000007.1"/>
</dbReference>
<evidence type="ECO:0000313" key="2">
    <source>
        <dbReference type="Proteomes" id="UP001165541"/>
    </source>
</evidence>
<dbReference type="SUPFAM" id="SSF54427">
    <property type="entry name" value="NTF2-like"/>
    <property type="match status" value="1"/>
</dbReference>